<dbReference type="SMART" id="SM00671">
    <property type="entry name" value="SEL1"/>
    <property type="match status" value="4"/>
</dbReference>
<dbReference type="EMBL" id="AP012292">
    <property type="protein sequence ID" value="BAL82518.1"/>
    <property type="molecule type" value="Genomic_DNA"/>
</dbReference>
<sequence length="276" mass="30935">MMKSKKPLIAASMMACFLVLTGTASASSTEVFADVGKMATAEQVFSKLHLPAIHPKMSRQDKAARKARKEEKKKQAQLLQAYRKYDFQQVQAWAEQDDPEAMFIVAYACRTGQQVPRDAGQAASWQQKAARANGELAKVYASPAYTKKTLPLCRLYAMAGRRAHIGDVVRQSYDKAVRWSQLGAREGDPAAIAYIGSAYYTGRGLPKDEKKAITYFERAPHDPLSVRLLADAYKNGHGVKRNPEKGEEYETFLRIAQDKMNSRYKKGVPSWVSDYR</sequence>
<dbReference type="PATRIC" id="fig|927704.6.peg.830"/>
<dbReference type="Gene3D" id="1.25.40.10">
    <property type="entry name" value="Tetratricopeptide repeat domain"/>
    <property type="match status" value="1"/>
</dbReference>
<dbReference type="Proteomes" id="UP000007887">
    <property type="component" value="Chromosome"/>
</dbReference>
<feature type="signal peptide" evidence="1">
    <location>
        <begin position="1"/>
        <end position="26"/>
    </location>
</feature>
<evidence type="ECO:0008006" key="4">
    <source>
        <dbReference type="Google" id="ProtNLM"/>
    </source>
</evidence>
<dbReference type="InterPro" id="IPR006597">
    <property type="entry name" value="Sel1-like"/>
</dbReference>
<dbReference type="eggNOG" id="COG0790">
    <property type="taxonomic scope" value="Bacteria"/>
</dbReference>
<protein>
    <recommendedName>
        <fullName evidence="4">TPR repeat</fullName>
    </recommendedName>
</protein>
<dbReference type="PANTHER" id="PTHR11102:SF160">
    <property type="entry name" value="ERAD-ASSOCIATED E3 UBIQUITIN-PROTEIN LIGASE COMPONENT HRD3"/>
    <property type="match status" value="1"/>
</dbReference>
<accession>I0GP31</accession>
<feature type="chain" id="PRO_5003626941" description="TPR repeat" evidence="1">
    <location>
        <begin position="27"/>
        <end position="276"/>
    </location>
</feature>
<dbReference type="RefSeq" id="WP_014423957.1">
    <property type="nucleotide sequence ID" value="NC_017068.1"/>
</dbReference>
<dbReference type="OrthoDB" id="7056571at2"/>
<dbReference type="PANTHER" id="PTHR11102">
    <property type="entry name" value="SEL-1-LIKE PROTEIN"/>
    <property type="match status" value="1"/>
</dbReference>
<dbReference type="SUPFAM" id="SSF81901">
    <property type="entry name" value="HCP-like"/>
    <property type="match status" value="2"/>
</dbReference>
<name>I0GP31_SELRL</name>
<dbReference type="Pfam" id="PF08238">
    <property type="entry name" value="Sel1"/>
    <property type="match status" value="4"/>
</dbReference>
<evidence type="ECO:0000256" key="1">
    <source>
        <dbReference type="SAM" id="SignalP"/>
    </source>
</evidence>
<evidence type="ECO:0000313" key="3">
    <source>
        <dbReference type="Proteomes" id="UP000007887"/>
    </source>
</evidence>
<dbReference type="AlphaFoldDB" id="I0GP31"/>
<dbReference type="InterPro" id="IPR050767">
    <property type="entry name" value="Sel1_AlgK"/>
</dbReference>
<evidence type="ECO:0000313" key="2">
    <source>
        <dbReference type="EMBL" id="BAL82518.1"/>
    </source>
</evidence>
<keyword evidence="1" id="KW-0732">Signal</keyword>
<dbReference type="HOGENOM" id="CLU_1007931_0_0_9"/>
<dbReference type="KEGG" id="sri:SELR_08100"/>
<gene>
    <name evidence="2" type="ordered locus">SELR_08100</name>
</gene>
<reference evidence="2 3" key="1">
    <citation type="submission" date="2011-10" db="EMBL/GenBank/DDBJ databases">
        <title>Whole genome sequence of Selenomonas ruminantium subsp. lactilytica TAM6421.</title>
        <authorList>
            <person name="Oguchi A."/>
            <person name="Ankai A."/>
            <person name="Kaneko J."/>
            <person name="Yamada-Narita S."/>
            <person name="Fukui S."/>
            <person name="Takahashi M."/>
            <person name="Onodera T."/>
            <person name="Kojima S."/>
            <person name="Fushimi T."/>
            <person name="Abe N."/>
            <person name="Kamio Y."/>
            <person name="Yamazaki S."/>
            <person name="Fujita N."/>
        </authorList>
    </citation>
    <scope>NUCLEOTIDE SEQUENCE [LARGE SCALE GENOMIC DNA]</scope>
    <source>
        <strain evidence="3">NBRC 103574 / TAM6421</strain>
    </source>
</reference>
<dbReference type="InterPro" id="IPR011990">
    <property type="entry name" value="TPR-like_helical_dom_sf"/>
</dbReference>
<organism evidence="2 3">
    <name type="scientific">Selenomonas ruminantium subsp. lactilytica (strain NBRC 103574 / TAM6421)</name>
    <dbReference type="NCBI Taxonomy" id="927704"/>
    <lineage>
        <taxon>Bacteria</taxon>
        <taxon>Bacillati</taxon>
        <taxon>Bacillota</taxon>
        <taxon>Negativicutes</taxon>
        <taxon>Selenomonadales</taxon>
        <taxon>Selenomonadaceae</taxon>
        <taxon>Selenomonas</taxon>
    </lineage>
</organism>
<proteinExistence type="predicted"/>